<dbReference type="CDD" id="cd17346">
    <property type="entry name" value="MFS_DtpA_like"/>
    <property type="match status" value="1"/>
</dbReference>
<dbReference type="InterPro" id="IPR020846">
    <property type="entry name" value="MFS_dom"/>
</dbReference>
<dbReference type="EMBL" id="JAVDWA010000002">
    <property type="protein sequence ID" value="MDR7072354.1"/>
    <property type="molecule type" value="Genomic_DNA"/>
</dbReference>
<evidence type="ECO:0000256" key="6">
    <source>
        <dbReference type="ARBA" id="ARBA00022989"/>
    </source>
</evidence>
<dbReference type="InterPro" id="IPR018456">
    <property type="entry name" value="PTR2_symporter_CS"/>
</dbReference>
<keyword evidence="6 9" id="KW-1133">Transmembrane helix</keyword>
<name>A0ABU1TYS4_9BACL</name>
<gene>
    <name evidence="11" type="ORF">J2X07_001331</name>
</gene>
<dbReference type="PROSITE" id="PS01023">
    <property type="entry name" value="PTR2_2"/>
    <property type="match status" value="1"/>
</dbReference>
<dbReference type="RefSeq" id="WP_310257657.1">
    <property type="nucleotide sequence ID" value="NZ_JAVDWA010000002.1"/>
</dbReference>
<evidence type="ECO:0000256" key="1">
    <source>
        <dbReference type="ARBA" id="ARBA00004651"/>
    </source>
</evidence>
<evidence type="ECO:0000256" key="9">
    <source>
        <dbReference type="SAM" id="Phobius"/>
    </source>
</evidence>
<dbReference type="InterPro" id="IPR036259">
    <property type="entry name" value="MFS_trans_sf"/>
</dbReference>
<feature type="transmembrane region" description="Helical" evidence="9">
    <location>
        <begin position="87"/>
        <end position="108"/>
    </location>
</feature>
<dbReference type="PANTHER" id="PTHR23517:SF15">
    <property type="entry name" value="PROTON-DEPENDENT OLIGOPEPTIDE FAMILY TRANSPORT PROTEIN"/>
    <property type="match status" value="1"/>
</dbReference>
<feature type="transmembrane region" description="Helical" evidence="9">
    <location>
        <begin position="396"/>
        <end position="414"/>
    </location>
</feature>
<comment type="similarity">
    <text evidence="2 8">Belongs to the major facilitator superfamily. Proton-dependent oligopeptide transporter (POT/PTR) (TC 2.A.17) family.</text>
</comment>
<dbReference type="PANTHER" id="PTHR23517">
    <property type="entry name" value="RESISTANCE PROTEIN MDTM, PUTATIVE-RELATED-RELATED"/>
    <property type="match status" value="1"/>
</dbReference>
<feature type="transmembrane region" description="Helical" evidence="9">
    <location>
        <begin position="292"/>
        <end position="313"/>
    </location>
</feature>
<feature type="transmembrane region" description="Helical" evidence="9">
    <location>
        <begin position="325"/>
        <end position="348"/>
    </location>
</feature>
<feature type="transmembrane region" description="Helical" evidence="9">
    <location>
        <begin position="426"/>
        <end position="448"/>
    </location>
</feature>
<dbReference type="Proteomes" id="UP001258181">
    <property type="component" value="Unassembled WGS sequence"/>
</dbReference>
<dbReference type="InterPro" id="IPR000109">
    <property type="entry name" value="POT_fam"/>
</dbReference>
<proteinExistence type="inferred from homology"/>
<evidence type="ECO:0000256" key="4">
    <source>
        <dbReference type="ARBA" id="ARBA00022475"/>
    </source>
</evidence>
<dbReference type="Gene3D" id="1.20.1250.20">
    <property type="entry name" value="MFS general substrate transporter like domains"/>
    <property type="match status" value="2"/>
</dbReference>
<feature type="transmembrane region" description="Helical" evidence="9">
    <location>
        <begin position="60"/>
        <end position="80"/>
    </location>
</feature>
<evidence type="ECO:0000256" key="3">
    <source>
        <dbReference type="ARBA" id="ARBA00022448"/>
    </source>
</evidence>
<dbReference type="SUPFAM" id="SSF103473">
    <property type="entry name" value="MFS general substrate transporter"/>
    <property type="match status" value="1"/>
</dbReference>
<feature type="domain" description="Major facilitator superfamily (MFS) profile" evidence="10">
    <location>
        <begin position="20"/>
        <end position="453"/>
    </location>
</feature>
<dbReference type="InterPro" id="IPR050171">
    <property type="entry name" value="MFS_Transporters"/>
</dbReference>
<evidence type="ECO:0000256" key="7">
    <source>
        <dbReference type="ARBA" id="ARBA00023136"/>
    </source>
</evidence>
<feature type="transmembrane region" description="Helical" evidence="9">
    <location>
        <begin position="363"/>
        <end position="384"/>
    </location>
</feature>
<dbReference type="NCBIfam" id="TIGR00924">
    <property type="entry name" value="yjdL_sub1_fam"/>
    <property type="match status" value="2"/>
</dbReference>
<keyword evidence="3 8" id="KW-0813">Transport</keyword>
<protein>
    <submittedName>
        <fullName evidence="11">POT family proton-dependent oligopeptide transporter</fullName>
    </submittedName>
</protein>
<keyword evidence="4" id="KW-1003">Cell membrane</keyword>
<feature type="transmembrane region" description="Helical" evidence="9">
    <location>
        <begin position="193"/>
        <end position="213"/>
    </location>
</feature>
<comment type="subcellular location">
    <subcellularLocation>
        <location evidence="1">Cell membrane</location>
        <topology evidence="1">Multi-pass membrane protein</topology>
    </subcellularLocation>
    <subcellularLocation>
        <location evidence="8">Membrane</location>
        <topology evidence="8">Multi-pass membrane protein</topology>
    </subcellularLocation>
</comment>
<sequence>MEAALTDAKTTRKHPRGLYLLFITEMWERYSYYGMRAVLVLYLTTALVSGGLGMDPAKAMMLYGFYTGAVYFTPLLGGWLTDKFIGLRTAITIGGITMALGDFSLFAFDSKTGVYLGLFLLIIGNGFFKPNISTLVGELYPDRNDKRKDAAFTIFYMGINLGAFFAPLVAGYLAEDLFHFTDTDGIEHFGFQYAFLASSIGMIIGQIIFTIFSRKYLGETGTKPMRTQSVTPEGKSKPLTKKEKQRTIGLIIVACFVVFFWAGFEQAGSSFTLYTQKFVDRNVFGYTVPTSWFQSVNPLFIIILAPILSAFWYRLSNTPRGDLKATTKMAFGMILLGLGFLVLIPAVLQTGSDESHITVKANMLFIIVTYLFHTIGELFLSPVGLSLVNKVSPVKIASLMMGVWLFSSAVANFVSGKLAALTHSLGYLEIFMVIGVAAFALGLILLLVSKKLHGMLFNEEL</sequence>
<feature type="transmembrane region" description="Helical" evidence="9">
    <location>
        <begin position="247"/>
        <end position="264"/>
    </location>
</feature>
<evidence type="ECO:0000313" key="11">
    <source>
        <dbReference type="EMBL" id="MDR7072354.1"/>
    </source>
</evidence>
<organism evidence="11 12">
    <name type="scientific">Fictibacillus barbaricus</name>
    <dbReference type="NCBI Taxonomy" id="182136"/>
    <lineage>
        <taxon>Bacteria</taxon>
        <taxon>Bacillati</taxon>
        <taxon>Bacillota</taxon>
        <taxon>Bacilli</taxon>
        <taxon>Bacillales</taxon>
        <taxon>Fictibacillaceae</taxon>
        <taxon>Fictibacillus</taxon>
    </lineage>
</organism>
<keyword evidence="5 8" id="KW-0812">Transmembrane</keyword>
<feature type="transmembrane region" description="Helical" evidence="9">
    <location>
        <begin position="114"/>
        <end position="132"/>
    </location>
</feature>
<keyword evidence="7 9" id="KW-0472">Membrane</keyword>
<reference evidence="11 12" key="1">
    <citation type="submission" date="2023-07" db="EMBL/GenBank/DDBJ databases">
        <title>Sorghum-associated microbial communities from plants grown in Nebraska, USA.</title>
        <authorList>
            <person name="Schachtman D."/>
        </authorList>
    </citation>
    <scope>NUCLEOTIDE SEQUENCE [LARGE SCALE GENOMIC DNA]</scope>
    <source>
        <strain evidence="11 12">BE211</strain>
    </source>
</reference>
<evidence type="ECO:0000256" key="2">
    <source>
        <dbReference type="ARBA" id="ARBA00005982"/>
    </source>
</evidence>
<evidence type="ECO:0000313" key="12">
    <source>
        <dbReference type="Proteomes" id="UP001258181"/>
    </source>
</evidence>
<dbReference type="InterPro" id="IPR005279">
    <property type="entry name" value="Dipep/tripep_permease"/>
</dbReference>
<feature type="transmembrane region" description="Helical" evidence="9">
    <location>
        <begin position="33"/>
        <end position="54"/>
    </location>
</feature>
<evidence type="ECO:0000256" key="5">
    <source>
        <dbReference type="ARBA" id="ARBA00022692"/>
    </source>
</evidence>
<dbReference type="Pfam" id="PF00854">
    <property type="entry name" value="PTR2"/>
    <property type="match status" value="2"/>
</dbReference>
<keyword evidence="12" id="KW-1185">Reference proteome</keyword>
<comment type="caution">
    <text evidence="11">The sequence shown here is derived from an EMBL/GenBank/DDBJ whole genome shotgun (WGS) entry which is preliminary data.</text>
</comment>
<evidence type="ECO:0000259" key="10">
    <source>
        <dbReference type="PROSITE" id="PS50850"/>
    </source>
</evidence>
<accession>A0ABU1TYS4</accession>
<evidence type="ECO:0000256" key="8">
    <source>
        <dbReference type="RuleBase" id="RU003755"/>
    </source>
</evidence>
<feature type="transmembrane region" description="Helical" evidence="9">
    <location>
        <begin position="153"/>
        <end position="173"/>
    </location>
</feature>
<dbReference type="PROSITE" id="PS50850">
    <property type="entry name" value="MFS"/>
    <property type="match status" value="1"/>
</dbReference>